<accession>A0A432WXZ3</accession>
<dbReference type="Pfam" id="PF01513">
    <property type="entry name" value="NAD_kinase"/>
    <property type="match status" value="1"/>
</dbReference>
<evidence type="ECO:0000313" key="2">
    <source>
        <dbReference type="Proteomes" id="UP000286934"/>
    </source>
</evidence>
<dbReference type="PIRSF" id="PIRSF016907">
    <property type="entry name" value="Kin_ATP-NAD"/>
    <property type="match status" value="1"/>
</dbReference>
<dbReference type="Proteomes" id="UP000286934">
    <property type="component" value="Unassembled WGS sequence"/>
</dbReference>
<reference evidence="2" key="1">
    <citation type="journal article" date="2018" name="Front. Microbiol.">
        <title>Genome-Based Analysis Reveals the Taxonomy and Diversity of the Family Idiomarinaceae.</title>
        <authorList>
            <person name="Liu Y."/>
            <person name="Lai Q."/>
            <person name="Shao Z."/>
        </authorList>
    </citation>
    <scope>NUCLEOTIDE SEQUENCE [LARGE SCALE GENOMIC DNA]</scope>
    <source>
        <strain evidence="2">AIS</strain>
    </source>
</reference>
<dbReference type="EMBL" id="PIPP01000001">
    <property type="protein sequence ID" value="RUO38670.1"/>
    <property type="molecule type" value="Genomic_DNA"/>
</dbReference>
<gene>
    <name evidence="1" type="ORF">CWE13_03215</name>
</gene>
<name>A0A432WXZ3_9GAMM</name>
<dbReference type="InterPro" id="IPR016064">
    <property type="entry name" value="NAD/diacylglycerol_kinase_sf"/>
</dbReference>
<dbReference type="AlphaFoldDB" id="A0A432WXZ3"/>
<keyword evidence="2" id="KW-1185">Reference proteome</keyword>
<protein>
    <submittedName>
        <fullName evidence="1">ATP-NAD kinase</fullName>
    </submittedName>
</protein>
<dbReference type="InterPro" id="IPR017438">
    <property type="entry name" value="ATP-NAD_kinase_N"/>
</dbReference>
<dbReference type="InterPro" id="IPR011386">
    <property type="entry name" value="Put_ATP-NAD_kin"/>
</dbReference>
<dbReference type="RefSeq" id="WP_126805885.1">
    <property type="nucleotide sequence ID" value="NZ_PIPP01000001.1"/>
</dbReference>
<dbReference type="Pfam" id="PF20143">
    <property type="entry name" value="NAD_kinase_C"/>
    <property type="match status" value="1"/>
</dbReference>
<comment type="caution">
    <text evidence="1">The sequence shown here is derived from an EMBL/GenBank/DDBJ whole genome shotgun (WGS) entry which is preliminary data.</text>
</comment>
<keyword evidence="1" id="KW-0808">Transferase</keyword>
<dbReference type="InterPro" id="IPR002504">
    <property type="entry name" value="NADK"/>
</dbReference>
<dbReference type="GO" id="GO:0003951">
    <property type="term" value="F:NAD+ kinase activity"/>
    <property type="evidence" value="ECO:0007669"/>
    <property type="project" value="InterPro"/>
</dbReference>
<evidence type="ECO:0000313" key="1">
    <source>
        <dbReference type="EMBL" id="RUO38670.1"/>
    </source>
</evidence>
<organism evidence="1 2">
    <name type="scientific">Aliidiomarina shirensis</name>
    <dbReference type="NCBI Taxonomy" id="1048642"/>
    <lineage>
        <taxon>Bacteria</taxon>
        <taxon>Pseudomonadati</taxon>
        <taxon>Pseudomonadota</taxon>
        <taxon>Gammaproteobacteria</taxon>
        <taxon>Alteromonadales</taxon>
        <taxon>Idiomarinaceae</taxon>
        <taxon>Aliidiomarina</taxon>
    </lineage>
</organism>
<dbReference type="SUPFAM" id="SSF111331">
    <property type="entry name" value="NAD kinase/diacylglycerol kinase-like"/>
    <property type="match status" value="1"/>
</dbReference>
<keyword evidence="1" id="KW-0418">Kinase</keyword>
<dbReference type="OrthoDB" id="5511344at2"/>
<proteinExistence type="predicted"/>
<dbReference type="GO" id="GO:0006741">
    <property type="term" value="P:NADP+ biosynthetic process"/>
    <property type="evidence" value="ECO:0007669"/>
    <property type="project" value="InterPro"/>
</dbReference>
<dbReference type="GO" id="GO:0005524">
    <property type="term" value="F:ATP binding"/>
    <property type="evidence" value="ECO:0007669"/>
    <property type="project" value="UniProtKB-ARBA"/>
</dbReference>
<dbReference type="PANTHER" id="PTHR40697:SF2">
    <property type="entry name" value="ATP-NAD KINASE-RELATED"/>
    <property type="match status" value="1"/>
</dbReference>
<dbReference type="GO" id="GO:0051287">
    <property type="term" value="F:NAD binding"/>
    <property type="evidence" value="ECO:0007669"/>
    <property type="project" value="UniProtKB-ARBA"/>
</dbReference>
<dbReference type="Gene3D" id="3.40.50.10330">
    <property type="entry name" value="Probable inorganic polyphosphate/atp-NAD kinase, domain 1"/>
    <property type="match status" value="1"/>
</dbReference>
<dbReference type="InterPro" id="IPR039065">
    <property type="entry name" value="AcoX-like"/>
</dbReference>
<sequence>MYPYSFGLVINPFAGIGGAVALKGSDGAETRSEALARGAEQKAEKRVAQALSVLLPYREHIKFITAAGNMGADVLTELGFHHEVAYHAASVQTEASDTQQAVTAIATQKPDLLVFAGGDGTARDVALALQQCARAANNENGNGSLEELPVVGIPAGVKIHSGVYAITPLGAGKVLEQLISGKLTTLRAADVMDIDEDAFRNGTVRARRYAELQVPGELEYMQAVKIGGKESDELVLADIAADVIESMDDNTLYIMGSGSTVDFLMSELSHKNTLLGVDVVYQGKVEKADITGAELEQRVLQAQQNRTPMALVITLIGGQGHIFGRGNQQLTPAVIRAVGKDNIQVIATKAKLQALNGRPLRVDTGDAELDAELSGFIAVTTGYHDRTMVAVQG</sequence>
<dbReference type="PANTHER" id="PTHR40697">
    <property type="entry name" value="ACETOIN CATABOLISM PROTEIN X"/>
    <property type="match status" value="1"/>
</dbReference>